<dbReference type="EC" id="3.2.1.24" evidence="4"/>
<organism evidence="4 5">
    <name type="scientific">Mytilus galloprovincialis</name>
    <name type="common">Mediterranean mussel</name>
    <dbReference type="NCBI Taxonomy" id="29158"/>
    <lineage>
        <taxon>Eukaryota</taxon>
        <taxon>Metazoa</taxon>
        <taxon>Spiralia</taxon>
        <taxon>Lophotrochozoa</taxon>
        <taxon>Mollusca</taxon>
        <taxon>Bivalvia</taxon>
        <taxon>Autobranchia</taxon>
        <taxon>Pteriomorphia</taxon>
        <taxon>Mytilida</taxon>
        <taxon>Mytiloidea</taxon>
        <taxon>Mytilidae</taxon>
        <taxon>Mytilinae</taxon>
        <taxon>Mytilus</taxon>
    </lineage>
</organism>
<dbReference type="InterPro" id="IPR028995">
    <property type="entry name" value="Glyco_hydro_57/38_cen_sf"/>
</dbReference>
<evidence type="ECO:0000256" key="2">
    <source>
        <dbReference type="ARBA" id="ARBA00022801"/>
    </source>
</evidence>
<evidence type="ECO:0000313" key="5">
    <source>
        <dbReference type="Proteomes" id="UP000596742"/>
    </source>
</evidence>
<dbReference type="InterPro" id="IPR037094">
    <property type="entry name" value="Glyco_hydro_38_cen_sf"/>
</dbReference>
<evidence type="ECO:0000313" key="4">
    <source>
        <dbReference type="EMBL" id="VDI61800.1"/>
    </source>
</evidence>
<dbReference type="AlphaFoldDB" id="A0A8B6GBL5"/>
<evidence type="ECO:0000256" key="1">
    <source>
        <dbReference type="ARBA" id="ARBA00022723"/>
    </source>
</evidence>
<dbReference type="Gene3D" id="1.20.1270.50">
    <property type="entry name" value="Glycoside hydrolase family 38, central domain"/>
    <property type="match status" value="1"/>
</dbReference>
<dbReference type="GO" id="GO:0006013">
    <property type="term" value="P:mannose metabolic process"/>
    <property type="evidence" value="ECO:0007669"/>
    <property type="project" value="InterPro"/>
</dbReference>
<reference evidence="4" key="1">
    <citation type="submission" date="2018-11" db="EMBL/GenBank/DDBJ databases">
        <authorList>
            <person name="Alioto T."/>
            <person name="Alioto T."/>
        </authorList>
    </citation>
    <scope>NUCLEOTIDE SEQUENCE</scope>
</reference>
<keyword evidence="1" id="KW-0479">Metal-binding</keyword>
<keyword evidence="4" id="KW-0326">Glycosidase</keyword>
<dbReference type="SMART" id="SM00872">
    <property type="entry name" value="Alpha-mann_mid"/>
    <property type="match status" value="1"/>
</dbReference>
<gene>
    <name evidence="4" type="ORF">MGAL_10B045627</name>
</gene>
<dbReference type="PANTHER" id="PTHR46017:SF1">
    <property type="entry name" value="ALPHA-MANNOSIDASE 2C1"/>
    <property type="match status" value="1"/>
</dbReference>
<dbReference type="SUPFAM" id="SSF74650">
    <property type="entry name" value="Galactose mutarotase-like"/>
    <property type="match status" value="1"/>
</dbReference>
<dbReference type="SUPFAM" id="SSF88688">
    <property type="entry name" value="Families 57/38 glycoside transferase middle domain"/>
    <property type="match status" value="1"/>
</dbReference>
<feature type="non-terminal residue" evidence="4">
    <location>
        <position position="246"/>
    </location>
</feature>
<evidence type="ECO:0000259" key="3">
    <source>
        <dbReference type="SMART" id="SM00872"/>
    </source>
</evidence>
<dbReference type="InterPro" id="IPR011682">
    <property type="entry name" value="Glyco_hydro_38_C"/>
</dbReference>
<dbReference type="InterPro" id="IPR015341">
    <property type="entry name" value="Glyco_hydro_38_cen"/>
</dbReference>
<dbReference type="EMBL" id="UYJE01008187">
    <property type="protein sequence ID" value="VDI61800.1"/>
    <property type="molecule type" value="Genomic_DNA"/>
</dbReference>
<dbReference type="GO" id="GO:0009313">
    <property type="term" value="P:oligosaccharide catabolic process"/>
    <property type="evidence" value="ECO:0007669"/>
    <property type="project" value="TreeGrafter"/>
</dbReference>
<keyword evidence="2 4" id="KW-0378">Hydrolase</keyword>
<dbReference type="GO" id="GO:0046872">
    <property type="term" value="F:metal ion binding"/>
    <property type="evidence" value="ECO:0007669"/>
    <property type="project" value="UniProtKB-KW"/>
</dbReference>
<comment type="caution">
    <text evidence="4">The sequence shown here is derived from an EMBL/GenBank/DDBJ whole genome shotgun (WGS) entry which is preliminary data.</text>
</comment>
<name>A0A8B6GBL5_MYTGA</name>
<dbReference type="Proteomes" id="UP000596742">
    <property type="component" value="Unassembled WGS sequence"/>
</dbReference>
<dbReference type="PANTHER" id="PTHR46017">
    <property type="entry name" value="ALPHA-MANNOSIDASE 2C1"/>
    <property type="match status" value="1"/>
</dbReference>
<keyword evidence="5" id="KW-1185">Reference proteome</keyword>
<dbReference type="InterPro" id="IPR011013">
    <property type="entry name" value="Gal_mutarotase_sf_dom"/>
</dbReference>
<proteinExistence type="predicted"/>
<protein>
    <submittedName>
        <fullName evidence="4">Alpha-mannosidase</fullName>
        <ecNumber evidence="4">3.2.1.24</ecNumber>
    </submittedName>
</protein>
<dbReference type="FunFam" id="1.20.1270.50:FF:000004">
    <property type="entry name" value="alpha-mannosidase 2C1 isoform X1"/>
    <property type="match status" value="1"/>
</dbReference>
<dbReference type="Pfam" id="PF09261">
    <property type="entry name" value="Alpha-mann_mid"/>
    <property type="match status" value="1"/>
</dbReference>
<feature type="domain" description="Glycoside hydrolase family 38 central" evidence="3">
    <location>
        <begin position="1"/>
        <end position="58"/>
    </location>
</feature>
<accession>A0A8B6GBL5</accession>
<dbReference type="GO" id="GO:0004559">
    <property type="term" value="F:alpha-mannosidase activity"/>
    <property type="evidence" value="ECO:0007669"/>
    <property type="project" value="UniProtKB-EC"/>
</dbReference>
<dbReference type="OrthoDB" id="10261055at2759"/>
<dbReference type="Pfam" id="PF07748">
    <property type="entry name" value="Glyco_hydro_38C"/>
    <property type="match status" value="1"/>
</dbReference>
<sequence length="246" mass="28145">MLHDLEYLATISALTNKGYSYPRAELDLMWKQILLNQFHDVLPGSSIGEVFKDAVDLYKGVEKKYKKLLADLPFTNEKKSDSSSIIINNTLGWERKGVIALDNKGQSASKKRRVSTDSDLTQIDSFGQTLAFMEVGGYGYTVYKPITCPHHAHAFKKGQLHWLKNKIVSAAFDYEGRMTQLHLHGDDRNAISKDYHGNQFVIFDDIPLFWDAWDVMDYHLETRKPINEKLQHVKILDEGPLRASLE</sequence>
<dbReference type="GO" id="GO:0030246">
    <property type="term" value="F:carbohydrate binding"/>
    <property type="evidence" value="ECO:0007669"/>
    <property type="project" value="InterPro"/>
</dbReference>